<keyword evidence="2" id="KW-1185">Reference proteome</keyword>
<accession>A0A8K0DAA0</accession>
<evidence type="ECO:0000313" key="1">
    <source>
        <dbReference type="EMBL" id="KAF2900634.1"/>
    </source>
</evidence>
<sequence>MSTPNTVTPGPRARKTAEKPSLLASLLLPKLMKDSEFKTKGMFKTASLRQNQNMMQKQGCNATQHCLKCFLAKRLWMVSVNMYDIMGLLDICPCGTLHSVRPYISYKIKIK</sequence>
<protein>
    <submittedName>
        <fullName evidence="1">Uncharacterized protein</fullName>
    </submittedName>
</protein>
<gene>
    <name evidence="1" type="ORF">ILUMI_05547</name>
</gene>
<dbReference type="EMBL" id="VTPC01002082">
    <property type="protein sequence ID" value="KAF2900634.1"/>
    <property type="molecule type" value="Genomic_DNA"/>
</dbReference>
<comment type="caution">
    <text evidence="1">The sequence shown here is derived from an EMBL/GenBank/DDBJ whole genome shotgun (WGS) entry which is preliminary data.</text>
</comment>
<dbReference type="AlphaFoldDB" id="A0A8K0DAA0"/>
<dbReference type="Proteomes" id="UP000801492">
    <property type="component" value="Unassembled WGS sequence"/>
</dbReference>
<organism evidence="1 2">
    <name type="scientific">Ignelater luminosus</name>
    <name type="common">Cucubano</name>
    <name type="synonym">Pyrophorus luminosus</name>
    <dbReference type="NCBI Taxonomy" id="2038154"/>
    <lineage>
        <taxon>Eukaryota</taxon>
        <taxon>Metazoa</taxon>
        <taxon>Ecdysozoa</taxon>
        <taxon>Arthropoda</taxon>
        <taxon>Hexapoda</taxon>
        <taxon>Insecta</taxon>
        <taxon>Pterygota</taxon>
        <taxon>Neoptera</taxon>
        <taxon>Endopterygota</taxon>
        <taxon>Coleoptera</taxon>
        <taxon>Polyphaga</taxon>
        <taxon>Elateriformia</taxon>
        <taxon>Elateroidea</taxon>
        <taxon>Elateridae</taxon>
        <taxon>Agrypninae</taxon>
        <taxon>Pyrophorini</taxon>
        <taxon>Ignelater</taxon>
    </lineage>
</organism>
<proteinExistence type="predicted"/>
<reference evidence="1" key="1">
    <citation type="submission" date="2019-08" db="EMBL/GenBank/DDBJ databases">
        <title>The genome of the North American firefly Photinus pyralis.</title>
        <authorList>
            <consortium name="Photinus pyralis genome working group"/>
            <person name="Fallon T.R."/>
            <person name="Sander Lower S.E."/>
            <person name="Weng J.-K."/>
        </authorList>
    </citation>
    <scope>NUCLEOTIDE SEQUENCE</scope>
    <source>
        <strain evidence="1">TRF0915ILg1</strain>
        <tissue evidence="1">Whole body</tissue>
    </source>
</reference>
<evidence type="ECO:0000313" key="2">
    <source>
        <dbReference type="Proteomes" id="UP000801492"/>
    </source>
</evidence>
<dbReference type="OrthoDB" id="6779841at2759"/>
<name>A0A8K0DAA0_IGNLU</name>